<dbReference type="Proteomes" id="UP001555786">
    <property type="component" value="Unassembled WGS sequence"/>
</dbReference>
<dbReference type="NCBIfam" id="NF008399">
    <property type="entry name" value="PRK11198.1"/>
    <property type="match status" value="1"/>
</dbReference>
<dbReference type="PANTHER" id="PTHR34700:SF8">
    <property type="entry name" value="POTASSIUM BINDING PROTEIN KBP"/>
    <property type="match status" value="1"/>
</dbReference>
<keyword evidence="5" id="KW-1185">Reference proteome</keyword>
<dbReference type="Proteomes" id="UP001595190">
    <property type="component" value="Unassembled WGS sequence"/>
</dbReference>
<dbReference type="InterPro" id="IPR036779">
    <property type="entry name" value="LysM_dom_sf"/>
</dbReference>
<feature type="domain" description="LysM" evidence="2">
    <location>
        <begin position="104"/>
        <end position="155"/>
    </location>
</feature>
<sequence>MGLFNFIKDAGHKMFGSSKAEAAPAAPAAAAPTDIAALVKKQIEDAGLKAEGLNVSVDGDKVVLGGMAPSQEIAEKIILTAGNNNGVAQVDSQLGVNTPGTPSTMYTVVKGDTLWAIAEKHYGKGKGNLYKEIVKANTPPVKDPDHILPGWVLRIPPVGQA</sequence>
<dbReference type="InterPro" id="IPR018392">
    <property type="entry name" value="LysM"/>
</dbReference>
<dbReference type="Gene3D" id="3.10.350.10">
    <property type="entry name" value="LysM domain"/>
    <property type="match status" value="1"/>
</dbReference>
<organism evidence="3 5">
    <name type="scientific">Labrys neptuniae</name>
    <dbReference type="NCBI Taxonomy" id="376174"/>
    <lineage>
        <taxon>Bacteria</taxon>
        <taxon>Pseudomonadati</taxon>
        <taxon>Pseudomonadota</taxon>
        <taxon>Alphaproteobacteria</taxon>
        <taxon>Hyphomicrobiales</taxon>
        <taxon>Xanthobacteraceae</taxon>
        <taxon>Labrys</taxon>
    </lineage>
</organism>
<evidence type="ECO:0000313" key="5">
    <source>
        <dbReference type="Proteomes" id="UP001555786"/>
    </source>
</evidence>
<dbReference type="SMART" id="SM00257">
    <property type="entry name" value="LysM"/>
    <property type="match status" value="1"/>
</dbReference>
<dbReference type="RefSeq" id="WP_311936043.1">
    <property type="nucleotide sequence ID" value="NZ_JAVSCS010000014.1"/>
</dbReference>
<dbReference type="EMBL" id="JBFNQD010000001">
    <property type="protein sequence ID" value="MEW9304360.1"/>
    <property type="molecule type" value="Genomic_DNA"/>
</dbReference>
<feature type="domain" description="BON" evidence="1">
    <location>
        <begin position="27"/>
        <end position="98"/>
    </location>
</feature>
<dbReference type="EMBL" id="JBHGPK010000001">
    <property type="protein sequence ID" value="MFC2248912.1"/>
    <property type="molecule type" value="Genomic_DNA"/>
</dbReference>
<dbReference type="Pfam" id="PF04972">
    <property type="entry name" value="BON"/>
    <property type="match status" value="1"/>
</dbReference>
<name>A0ABV3PFH1_9HYPH</name>
<evidence type="ECO:0000259" key="1">
    <source>
        <dbReference type="PROSITE" id="PS50914"/>
    </source>
</evidence>
<dbReference type="InterPro" id="IPR007055">
    <property type="entry name" value="BON_dom"/>
</dbReference>
<dbReference type="SUPFAM" id="SSF54106">
    <property type="entry name" value="LysM domain"/>
    <property type="match status" value="1"/>
</dbReference>
<protein>
    <submittedName>
        <fullName evidence="3">Peptidoglycan-binding protein LysM</fullName>
    </submittedName>
</protein>
<proteinExistence type="predicted"/>
<evidence type="ECO:0000313" key="4">
    <source>
        <dbReference type="EMBL" id="MFC2248912.1"/>
    </source>
</evidence>
<accession>A0ABV3PFH1</accession>
<dbReference type="CDD" id="cd00118">
    <property type="entry name" value="LysM"/>
    <property type="match status" value="1"/>
</dbReference>
<evidence type="ECO:0000259" key="2">
    <source>
        <dbReference type="PROSITE" id="PS51782"/>
    </source>
</evidence>
<evidence type="ECO:0000313" key="6">
    <source>
        <dbReference type="Proteomes" id="UP001595190"/>
    </source>
</evidence>
<dbReference type="InterPro" id="IPR052196">
    <property type="entry name" value="Bact_Kbp"/>
</dbReference>
<comment type="caution">
    <text evidence="3">The sequence shown here is derived from an EMBL/GenBank/DDBJ whole genome shotgun (WGS) entry which is preliminary data.</text>
</comment>
<evidence type="ECO:0000313" key="3">
    <source>
        <dbReference type="EMBL" id="MEW9304360.1"/>
    </source>
</evidence>
<dbReference type="Pfam" id="PF01476">
    <property type="entry name" value="LysM"/>
    <property type="match status" value="1"/>
</dbReference>
<dbReference type="PROSITE" id="PS51782">
    <property type="entry name" value="LYSM"/>
    <property type="match status" value="1"/>
</dbReference>
<dbReference type="PROSITE" id="PS50914">
    <property type="entry name" value="BON"/>
    <property type="match status" value="1"/>
</dbReference>
<reference evidence="4 6" key="2">
    <citation type="submission" date="2024-09" db="EMBL/GenBank/DDBJ databases">
        <title>Description of Labrys sedimenti sp. nov., isolated from a diclofenac-degrading enrichment culture, and genome-based reclassification of Labrys portucalensis as a later heterotypic synonym of Labrys neptuniae.</title>
        <authorList>
            <person name="Tancsics A."/>
            <person name="Csepanyi A."/>
        </authorList>
    </citation>
    <scope>NUCLEOTIDE SEQUENCE [LARGE SCALE GENOMIC DNA]</scope>
    <source>
        <strain evidence="4 6">LMG 23412</strain>
    </source>
</reference>
<reference evidence="3 5" key="1">
    <citation type="submission" date="2024-07" db="EMBL/GenBank/DDBJ databases">
        <title>Description of Labrys sedimenti sp. nov., isolated from a diclofenac-degrading enrichment culture.</title>
        <authorList>
            <person name="Tancsics A."/>
            <person name="Csepanyi A."/>
        </authorList>
    </citation>
    <scope>NUCLEOTIDE SEQUENCE [LARGE SCALE GENOMIC DNA]</scope>
    <source>
        <strain evidence="3 5">LMG 23578</strain>
    </source>
</reference>
<dbReference type="PANTHER" id="PTHR34700">
    <property type="entry name" value="POTASSIUM BINDING PROTEIN KBP"/>
    <property type="match status" value="1"/>
</dbReference>
<gene>
    <name evidence="3" type="primary">lysM</name>
    <name evidence="3" type="ORF">ABXS05_02340</name>
    <name evidence="4" type="ORF">ACETRX_04740</name>
</gene>